<dbReference type="KEGG" id="psim:KR76_16130"/>
<dbReference type="Proteomes" id="UP000030300">
    <property type="component" value="Chromosome"/>
</dbReference>
<organism evidence="1 2">
    <name type="scientific">Nocardioides simplex</name>
    <name type="common">Arthrobacter simplex</name>
    <dbReference type="NCBI Taxonomy" id="2045"/>
    <lineage>
        <taxon>Bacteria</taxon>
        <taxon>Bacillati</taxon>
        <taxon>Actinomycetota</taxon>
        <taxon>Actinomycetes</taxon>
        <taxon>Propionibacteriales</taxon>
        <taxon>Nocardioidaceae</taxon>
        <taxon>Pimelobacter</taxon>
    </lineage>
</organism>
<accession>A0A0A1DKP8</accession>
<protein>
    <submittedName>
        <fullName evidence="1">Uncharacterized protein</fullName>
    </submittedName>
</protein>
<dbReference type="STRING" id="2045.KR76_16130"/>
<sequence>MLIGSERSNNADTAFAEFVNLDELFNAGSDFDNLRGGADNDPGFHFVRISAQHGQVVAD</sequence>
<evidence type="ECO:0000313" key="2">
    <source>
        <dbReference type="Proteomes" id="UP000030300"/>
    </source>
</evidence>
<keyword evidence="2" id="KW-1185">Reference proteome</keyword>
<name>A0A0A1DKP8_NOCSI</name>
<dbReference type="HOGENOM" id="CLU_2955966_0_0_11"/>
<proteinExistence type="predicted"/>
<reference evidence="1 2" key="1">
    <citation type="journal article" date="2015" name="Genome Announc.">
        <title>Complete Genome Sequence of Steroid-Transforming Nocardioides simplex VKM Ac-2033D.</title>
        <authorList>
            <person name="Shtratnikova V.Y."/>
            <person name="Schelkunov M.I."/>
            <person name="Pekov Y.A."/>
            <person name="Fokina V.V."/>
            <person name="Logacheva M.D."/>
            <person name="Sokolov S.L."/>
            <person name="Bragin E.Y."/>
            <person name="Ashapkin V.V."/>
            <person name="Donova M.V."/>
        </authorList>
    </citation>
    <scope>NUCLEOTIDE SEQUENCE [LARGE SCALE GENOMIC DNA]</scope>
    <source>
        <strain evidence="1 2">VKM Ac-2033D</strain>
    </source>
</reference>
<evidence type="ECO:0000313" key="1">
    <source>
        <dbReference type="EMBL" id="AIY17919.1"/>
    </source>
</evidence>
<gene>
    <name evidence="1" type="ORF">KR76_16130</name>
</gene>
<dbReference type="AlphaFoldDB" id="A0A0A1DKP8"/>
<dbReference type="EMBL" id="CP009896">
    <property type="protein sequence ID" value="AIY17919.1"/>
    <property type="molecule type" value="Genomic_DNA"/>
</dbReference>